<evidence type="ECO:0000259" key="1">
    <source>
        <dbReference type="Pfam" id="PF00462"/>
    </source>
</evidence>
<name>X0UAX5_9ZZZZ</name>
<dbReference type="Gene3D" id="3.40.30.10">
    <property type="entry name" value="Glutaredoxin"/>
    <property type="match status" value="1"/>
</dbReference>
<dbReference type="EMBL" id="BARS01001124">
    <property type="protein sequence ID" value="GAF85655.1"/>
    <property type="molecule type" value="Genomic_DNA"/>
</dbReference>
<dbReference type="Pfam" id="PF00462">
    <property type="entry name" value="Glutaredoxin"/>
    <property type="match status" value="1"/>
</dbReference>
<proteinExistence type="predicted"/>
<organism evidence="2">
    <name type="scientific">marine sediment metagenome</name>
    <dbReference type="NCBI Taxonomy" id="412755"/>
    <lineage>
        <taxon>unclassified sequences</taxon>
        <taxon>metagenomes</taxon>
        <taxon>ecological metagenomes</taxon>
    </lineage>
</organism>
<gene>
    <name evidence="2" type="ORF">S01H1_02353</name>
</gene>
<comment type="caution">
    <text evidence="2">The sequence shown here is derived from an EMBL/GenBank/DDBJ whole genome shotgun (WGS) entry which is preliminary data.</text>
</comment>
<evidence type="ECO:0000313" key="2">
    <source>
        <dbReference type="EMBL" id="GAF85655.1"/>
    </source>
</evidence>
<feature type="domain" description="Glutaredoxin" evidence="1">
    <location>
        <begin position="5"/>
        <end position="64"/>
    </location>
</feature>
<dbReference type="InterPro" id="IPR002109">
    <property type="entry name" value="Glutaredoxin"/>
</dbReference>
<dbReference type="InterPro" id="IPR051548">
    <property type="entry name" value="Grx-like_ET"/>
</dbReference>
<dbReference type="GO" id="GO:0045454">
    <property type="term" value="P:cell redox homeostasis"/>
    <property type="evidence" value="ECO:0007669"/>
    <property type="project" value="TreeGrafter"/>
</dbReference>
<protein>
    <recommendedName>
        <fullName evidence="1">Glutaredoxin domain-containing protein</fullName>
    </recommendedName>
</protein>
<dbReference type="InterPro" id="IPR014025">
    <property type="entry name" value="Glutaredoxin_subgr"/>
</dbReference>
<accession>X0UAX5</accession>
<dbReference type="PROSITE" id="PS51354">
    <property type="entry name" value="GLUTAREDOXIN_2"/>
    <property type="match status" value="1"/>
</dbReference>
<dbReference type="InterPro" id="IPR036249">
    <property type="entry name" value="Thioredoxin-like_sf"/>
</dbReference>
<dbReference type="PANTHER" id="PTHR34386:SF1">
    <property type="entry name" value="GLUTAREDOXIN-LIKE PROTEIN NRDH"/>
    <property type="match status" value="1"/>
</dbReference>
<dbReference type="GO" id="GO:0009055">
    <property type="term" value="F:electron transfer activity"/>
    <property type="evidence" value="ECO:0007669"/>
    <property type="project" value="TreeGrafter"/>
</dbReference>
<reference evidence="2" key="1">
    <citation type="journal article" date="2014" name="Front. Microbiol.">
        <title>High frequency of phylogenetically diverse reductive dehalogenase-homologous genes in deep subseafloor sedimentary metagenomes.</title>
        <authorList>
            <person name="Kawai M."/>
            <person name="Futagami T."/>
            <person name="Toyoda A."/>
            <person name="Takaki Y."/>
            <person name="Nishi S."/>
            <person name="Hori S."/>
            <person name="Arai W."/>
            <person name="Tsubouchi T."/>
            <person name="Morono Y."/>
            <person name="Uchiyama I."/>
            <person name="Ito T."/>
            <person name="Fujiyama A."/>
            <person name="Inagaki F."/>
            <person name="Takami H."/>
        </authorList>
    </citation>
    <scope>NUCLEOTIDE SEQUENCE</scope>
    <source>
        <strain evidence="2">Expedition CK06-06</strain>
    </source>
</reference>
<dbReference type="PRINTS" id="PR00160">
    <property type="entry name" value="GLUTAREDOXIN"/>
</dbReference>
<dbReference type="AlphaFoldDB" id="X0UAX5"/>
<dbReference type="CDD" id="cd02976">
    <property type="entry name" value="NrdH"/>
    <property type="match status" value="1"/>
</dbReference>
<dbReference type="SUPFAM" id="SSF52833">
    <property type="entry name" value="Thioredoxin-like"/>
    <property type="match status" value="1"/>
</dbReference>
<sequence>MNKKVKVYGLPTCPVCRRTKKYLEDEGIDYEYLDVSANHDFAKEMIVKSGQKTVPVIEIGGEIIIGFDKAKIEELLKG</sequence>
<dbReference type="PANTHER" id="PTHR34386">
    <property type="entry name" value="GLUTAREDOXIN"/>
    <property type="match status" value="1"/>
</dbReference>